<reference evidence="2 3" key="1">
    <citation type="submission" date="2019-11" db="EMBL/GenBank/DDBJ databases">
        <title>Isolation of a new High Light Tolerant Cyanobacteria.</title>
        <authorList>
            <person name="Dobson Z."/>
            <person name="Vaughn N."/>
            <person name="Vaughn M."/>
            <person name="Fromme P."/>
            <person name="Mazor Y."/>
        </authorList>
    </citation>
    <scope>NUCLEOTIDE SEQUENCE [LARGE SCALE GENOMIC DNA]</scope>
    <source>
        <strain evidence="2 3">0216</strain>
    </source>
</reference>
<evidence type="ECO:0000313" key="3">
    <source>
        <dbReference type="Proteomes" id="UP000437131"/>
    </source>
</evidence>
<dbReference type="Proteomes" id="UP000437131">
    <property type="component" value="Unassembled WGS sequence"/>
</dbReference>
<name>A0A844GQS5_9CHRO</name>
<dbReference type="RefSeq" id="WP_015218332.1">
    <property type="nucleotide sequence ID" value="NZ_WMIA01000001.1"/>
</dbReference>
<keyword evidence="1" id="KW-0472">Membrane</keyword>
<accession>A0A844GQS5</accession>
<evidence type="ECO:0000313" key="2">
    <source>
        <dbReference type="EMBL" id="MTF37402.1"/>
    </source>
</evidence>
<comment type="caution">
    <text evidence="2">The sequence shown here is derived from an EMBL/GenBank/DDBJ whole genome shotgun (WGS) entry which is preliminary data.</text>
</comment>
<protein>
    <submittedName>
        <fullName evidence="2">DUF3082 domain-containing protein</fullName>
    </submittedName>
</protein>
<keyword evidence="1" id="KW-0812">Transmembrane</keyword>
<evidence type="ECO:0000256" key="1">
    <source>
        <dbReference type="SAM" id="Phobius"/>
    </source>
</evidence>
<dbReference type="InterPro" id="IPR021434">
    <property type="entry name" value="DUF3082"/>
</dbReference>
<keyword evidence="1" id="KW-1133">Transmembrane helix</keyword>
<sequence length="109" mass="11887">MTDKEKKEPIIPSPEAEQEKITPLRCMTGSAISGGLAVAAYLLTKSVILTYVNMPIKFNNPLAANIASTVRTLIMGVTTMATFLFLMVAVGLFALGVKRFIEEKREPIN</sequence>
<dbReference type="Pfam" id="PF11282">
    <property type="entry name" value="DUF3082"/>
    <property type="match status" value="1"/>
</dbReference>
<organism evidence="2 3">
    <name type="scientific">Cyanobacterium aponinum 0216</name>
    <dbReference type="NCBI Taxonomy" id="2676140"/>
    <lineage>
        <taxon>Bacteria</taxon>
        <taxon>Bacillati</taxon>
        <taxon>Cyanobacteriota</taxon>
        <taxon>Cyanophyceae</taxon>
        <taxon>Oscillatoriophycideae</taxon>
        <taxon>Chroococcales</taxon>
        <taxon>Geminocystaceae</taxon>
        <taxon>Cyanobacterium</taxon>
    </lineage>
</organism>
<feature type="transmembrane region" description="Helical" evidence="1">
    <location>
        <begin position="72"/>
        <end position="95"/>
    </location>
</feature>
<dbReference type="EMBL" id="WMIA01000001">
    <property type="protein sequence ID" value="MTF37402.1"/>
    <property type="molecule type" value="Genomic_DNA"/>
</dbReference>
<proteinExistence type="predicted"/>
<dbReference type="AlphaFoldDB" id="A0A844GQS5"/>
<gene>
    <name evidence="2" type="ORF">GGC33_00410</name>
</gene>
<feature type="transmembrane region" description="Helical" evidence="1">
    <location>
        <begin position="30"/>
        <end position="52"/>
    </location>
</feature>